<sequence length="183" mass="20429">MPSKPPRPTVKTREDALAYVQRIGVCTLFSSKGSGLPALWDVVALPAEGGGRTKWGARVEAIWAWKNELPAAYPDDVFYGKIKGGHAVLMSMDHLRDVHYPAAHQPVSACSELAQKLYDIIRVDPTETAELRTLAIERTRCTKSRFETALKQLQITLNIARTNDPDATNDRWVPWSEQYPDIG</sequence>
<protein>
    <submittedName>
        <fullName evidence="1">Uncharacterized protein</fullName>
    </submittedName>
</protein>
<organism evidence="1 2">
    <name type="scientific">Actomonas aquatica</name>
    <dbReference type="NCBI Taxonomy" id="2866162"/>
    <lineage>
        <taxon>Bacteria</taxon>
        <taxon>Pseudomonadati</taxon>
        <taxon>Verrucomicrobiota</taxon>
        <taxon>Opitutia</taxon>
        <taxon>Opitutales</taxon>
        <taxon>Opitutaceae</taxon>
        <taxon>Actomonas</taxon>
    </lineage>
</organism>
<keyword evidence="2" id="KW-1185">Reference proteome</keyword>
<dbReference type="EMBL" id="CP139781">
    <property type="protein sequence ID" value="WRQ87469.1"/>
    <property type="molecule type" value="Genomic_DNA"/>
</dbReference>
<reference evidence="1 2" key="1">
    <citation type="submission" date="2023-12" db="EMBL/GenBank/DDBJ databases">
        <title>Description of an unclassified Opitutus bacterium of Verrucomicrobiota.</title>
        <authorList>
            <person name="Zhang D.-F."/>
        </authorList>
    </citation>
    <scope>NUCLEOTIDE SEQUENCE [LARGE SCALE GENOMIC DNA]</scope>
    <source>
        <strain evidence="1 2">WL0086</strain>
    </source>
</reference>
<dbReference type="Proteomes" id="UP000738431">
    <property type="component" value="Chromosome"/>
</dbReference>
<dbReference type="Pfam" id="PF24741">
    <property type="entry name" value="AlkZ-rel"/>
    <property type="match status" value="1"/>
</dbReference>
<name>A0ABZ1C7A0_9BACT</name>
<dbReference type="RefSeq" id="WP_221030367.1">
    <property type="nucleotide sequence ID" value="NZ_CP139781.1"/>
</dbReference>
<gene>
    <name evidence="1" type="ORF">K1X11_021860</name>
</gene>
<dbReference type="InterPro" id="IPR056298">
    <property type="entry name" value="AlkZ-rel"/>
</dbReference>
<proteinExistence type="predicted"/>
<evidence type="ECO:0000313" key="2">
    <source>
        <dbReference type="Proteomes" id="UP000738431"/>
    </source>
</evidence>
<evidence type="ECO:0000313" key="1">
    <source>
        <dbReference type="EMBL" id="WRQ87469.1"/>
    </source>
</evidence>
<accession>A0ABZ1C7A0</accession>